<feature type="transmembrane region" description="Helical" evidence="6">
    <location>
        <begin position="208"/>
        <end position="234"/>
    </location>
</feature>
<evidence type="ECO:0000256" key="6">
    <source>
        <dbReference type="SAM" id="Phobius"/>
    </source>
</evidence>
<feature type="transmembrane region" description="Helical" evidence="6">
    <location>
        <begin position="67"/>
        <end position="87"/>
    </location>
</feature>
<dbReference type="PROSITE" id="PS50850">
    <property type="entry name" value="MFS"/>
    <property type="match status" value="1"/>
</dbReference>
<evidence type="ECO:0000256" key="2">
    <source>
        <dbReference type="ARBA" id="ARBA00022475"/>
    </source>
</evidence>
<dbReference type="InterPro" id="IPR050189">
    <property type="entry name" value="MFS_Efflux_Transporters"/>
</dbReference>
<feature type="transmembrane region" description="Helical" evidence="6">
    <location>
        <begin position="335"/>
        <end position="356"/>
    </location>
</feature>
<keyword evidence="2" id="KW-1003">Cell membrane</keyword>
<dbReference type="Gene3D" id="1.20.1250.20">
    <property type="entry name" value="MFS general substrate transporter like domains"/>
    <property type="match status" value="1"/>
</dbReference>
<evidence type="ECO:0000259" key="7">
    <source>
        <dbReference type="PROSITE" id="PS50850"/>
    </source>
</evidence>
<dbReference type="SUPFAM" id="SSF103473">
    <property type="entry name" value="MFS general substrate transporter"/>
    <property type="match status" value="1"/>
</dbReference>
<evidence type="ECO:0000313" key="8">
    <source>
        <dbReference type="EMBL" id="KYO50295.1"/>
    </source>
</evidence>
<reference evidence="8 9" key="1">
    <citation type="submission" date="2015-12" db="EMBL/GenBank/DDBJ databases">
        <title>Genome sequence of Tistrella mobilis MCCC 1A02139.</title>
        <authorList>
            <person name="Lu L."/>
            <person name="Lai Q."/>
            <person name="Shao Z."/>
            <person name="Qian P."/>
        </authorList>
    </citation>
    <scope>NUCLEOTIDE SEQUENCE [LARGE SCALE GENOMIC DNA]</scope>
    <source>
        <strain evidence="8 9">MCCC 1A02139</strain>
    </source>
</reference>
<evidence type="ECO:0000256" key="4">
    <source>
        <dbReference type="ARBA" id="ARBA00022989"/>
    </source>
</evidence>
<keyword evidence="3 6" id="KW-0812">Transmembrane</keyword>
<evidence type="ECO:0000313" key="9">
    <source>
        <dbReference type="Proteomes" id="UP000075787"/>
    </source>
</evidence>
<evidence type="ECO:0000256" key="3">
    <source>
        <dbReference type="ARBA" id="ARBA00022692"/>
    </source>
</evidence>
<proteinExistence type="predicted"/>
<feature type="transmembrane region" description="Helical" evidence="6">
    <location>
        <begin position="240"/>
        <end position="261"/>
    </location>
</feature>
<dbReference type="InterPro" id="IPR020846">
    <property type="entry name" value="MFS_dom"/>
</dbReference>
<name>A0A162K1L4_9PROT</name>
<accession>A0A162K1L4</accession>
<feature type="transmembrane region" description="Helical" evidence="6">
    <location>
        <begin position="36"/>
        <end position="55"/>
    </location>
</feature>
<keyword evidence="4 6" id="KW-1133">Transmembrane helix</keyword>
<dbReference type="PANTHER" id="PTHR43124">
    <property type="entry name" value="PURINE EFFLUX PUMP PBUE"/>
    <property type="match status" value="1"/>
</dbReference>
<dbReference type="RefSeq" id="WP_062768465.1">
    <property type="nucleotide sequence ID" value="NZ_CP121045.1"/>
</dbReference>
<dbReference type="GeneID" id="97241417"/>
<feature type="transmembrane region" description="Helical" evidence="6">
    <location>
        <begin position="93"/>
        <end position="115"/>
    </location>
</feature>
<feature type="transmembrane region" description="Helical" evidence="6">
    <location>
        <begin position="368"/>
        <end position="386"/>
    </location>
</feature>
<protein>
    <recommendedName>
        <fullName evidence="7">Major facilitator superfamily (MFS) profile domain-containing protein</fullName>
    </recommendedName>
</protein>
<dbReference type="EMBL" id="LPZR01000202">
    <property type="protein sequence ID" value="KYO50295.1"/>
    <property type="molecule type" value="Genomic_DNA"/>
</dbReference>
<evidence type="ECO:0000256" key="1">
    <source>
        <dbReference type="ARBA" id="ARBA00004651"/>
    </source>
</evidence>
<feature type="transmembrane region" description="Helical" evidence="6">
    <location>
        <begin position="156"/>
        <end position="176"/>
    </location>
</feature>
<dbReference type="GO" id="GO:0022857">
    <property type="term" value="F:transmembrane transporter activity"/>
    <property type="evidence" value="ECO:0007669"/>
    <property type="project" value="InterPro"/>
</dbReference>
<comment type="caution">
    <text evidence="8">The sequence shown here is derived from an EMBL/GenBank/DDBJ whole genome shotgun (WGS) entry which is preliminary data.</text>
</comment>
<organism evidence="8 9">
    <name type="scientific">Tistrella mobilis</name>
    <dbReference type="NCBI Taxonomy" id="171437"/>
    <lineage>
        <taxon>Bacteria</taxon>
        <taxon>Pseudomonadati</taxon>
        <taxon>Pseudomonadota</taxon>
        <taxon>Alphaproteobacteria</taxon>
        <taxon>Geminicoccales</taxon>
        <taxon>Geminicoccaceae</taxon>
        <taxon>Tistrella</taxon>
    </lineage>
</organism>
<dbReference type="PANTHER" id="PTHR43124:SF3">
    <property type="entry name" value="CHLORAMPHENICOL EFFLUX PUMP RV0191"/>
    <property type="match status" value="1"/>
</dbReference>
<gene>
    <name evidence="8" type="ORF">AUP44_13630</name>
</gene>
<dbReference type="CDD" id="cd06174">
    <property type="entry name" value="MFS"/>
    <property type="match status" value="1"/>
</dbReference>
<dbReference type="OrthoDB" id="5412728at2"/>
<dbReference type="Proteomes" id="UP000075787">
    <property type="component" value="Unassembled WGS sequence"/>
</dbReference>
<evidence type="ECO:0000256" key="5">
    <source>
        <dbReference type="ARBA" id="ARBA00023136"/>
    </source>
</evidence>
<dbReference type="AlphaFoldDB" id="A0A162K1L4"/>
<feature type="domain" description="Major facilitator superfamily (MFS) profile" evidence="7">
    <location>
        <begin position="1"/>
        <end position="394"/>
    </location>
</feature>
<feature type="transmembrane region" description="Helical" evidence="6">
    <location>
        <begin position="127"/>
        <end position="150"/>
    </location>
</feature>
<dbReference type="InterPro" id="IPR036259">
    <property type="entry name" value="MFS_trans_sf"/>
</dbReference>
<dbReference type="Pfam" id="PF07690">
    <property type="entry name" value="MFS_1"/>
    <property type="match status" value="1"/>
</dbReference>
<sequence>MIAVMCLCEVLSMAAYGCYPALLPLLRDDWRLSNGTAGWISSAFFVGYVAAVPVLTGATDRVDARRVYIGSLTLIALATLGFGSFATGPLSAGLFQALAGAGFAGSYMPGLKILSDHVRGPKASRAVASYTACFSLGAGLSVWLAGLVAAAGGWQAGFWSAGALAATALVLALIAVPATPPPAPAAGIRHRPWWMPPDFRPVLRNRRAIAYTLAYAGHCWEMFGLRSWLVAFLVHAGAAAAWASSLGGAIIASGILTSFFGNEMAMRLGRRRWITVAMSVTAVLAGVTAAVAGAPLALVLVVVAVYNLMVMADSASLTAGAVAESDPSVRGAAMAMHALLGFGGAILSPITFGLALDGAGGDGDPLGWAAGFAVLAAGGLIGLAAFRRIGRDGPPPPVMISGEDRGNG</sequence>
<keyword evidence="5 6" id="KW-0472">Membrane</keyword>
<dbReference type="GO" id="GO:0005886">
    <property type="term" value="C:plasma membrane"/>
    <property type="evidence" value="ECO:0007669"/>
    <property type="project" value="UniProtKB-SubCell"/>
</dbReference>
<comment type="subcellular location">
    <subcellularLocation>
        <location evidence="1">Cell membrane</location>
        <topology evidence="1">Multi-pass membrane protein</topology>
    </subcellularLocation>
</comment>
<dbReference type="InterPro" id="IPR011701">
    <property type="entry name" value="MFS"/>
</dbReference>